<dbReference type="InterPro" id="IPR036236">
    <property type="entry name" value="Znf_C2H2_sf"/>
</dbReference>
<sequence>MNCNYNSMEEVQEFKYMCKFCSKTFPCGRSLGGHMRSHLTNNSAEKDKKLSKTKLSPSKKGRKHTNAELGMEPETQAGYGLRENPKKTKRLADSSENTFSLHNRFCKECGKEFQSWKALFGHMKCHSEKEKGSSSLDDQDSWTSANQKPVIDSQSDNETTAPNKKRRSERRTTRYMAAATSSSLSFANASSSVSEIEQEQEEVAMCLMMLSRDVGHWGGLNSAAESSDNNSVYLEAPESFQTNLITKSVGKTSVFNGNKNFQVKKLSDKKLELGNLDFEDVQGKESEFCAPGNLRTLSRMTETEVSTDGIFKNDMMKKSQIDDQLGFEDSEVKLGKVFSKETASDQAQLASVECNSSKKKVGNSYDPELNSDPLKKLNTDDLDSEFSKSSHKRSKFECTTCNKVFHSYQALGGHRASHKKIKGCFATRIEGSENSIETELSLDPSADSKLIKSGYNEKPTEQDRVAVCDVKTETGIGSKKSNGHECPICLKVFPSGQALGGHKRSHLVAVSEARNNPTIVIQKPVPEIQDFLDLNLPAPVEEENNGHVGFTPWWVGSTHKHEALVSLISN</sequence>
<reference evidence="4" key="2">
    <citation type="submission" date="2021-01" db="UniProtKB">
        <authorList>
            <consortium name="EnsemblPlants"/>
        </authorList>
    </citation>
    <scope>IDENTIFICATION</scope>
</reference>
<feature type="region of interest" description="Disordered" evidence="2">
    <location>
        <begin position="36"/>
        <end position="94"/>
    </location>
</feature>
<dbReference type="Pfam" id="PF13912">
    <property type="entry name" value="zf-C2H2_6"/>
    <property type="match status" value="4"/>
</dbReference>
<evidence type="ECO:0000313" key="4">
    <source>
        <dbReference type="EnsemblPlants" id="QL10p018742:mrna:CDS:1"/>
    </source>
</evidence>
<feature type="compositionally biased region" description="Basic and acidic residues" evidence="2">
    <location>
        <begin position="83"/>
        <end position="93"/>
    </location>
</feature>
<dbReference type="PANTHER" id="PTHR46869:SF6">
    <property type="entry name" value="C2H2-TYPE DOMAIN-CONTAINING PROTEIN"/>
    <property type="match status" value="1"/>
</dbReference>
<feature type="domain" description="C2H2-type" evidence="3">
    <location>
        <begin position="104"/>
        <end position="131"/>
    </location>
</feature>
<feature type="domain" description="C2H2-type" evidence="3">
    <location>
        <begin position="396"/>
        <end position="423"/>
    </location>
</feature>
<evidence type="ECO:0000256" key="2">
    <source>
        <dbReference type="SAM" id="MobiDB-lite"/>
    </source>
</evidence>
<evidence type="ECO:0000256" key="1">
    <source>
        <dbReference type="PROSITE-ProRule" id="PRU00042"/>
    </source>
</evidence>
<proteinExistence type="predicted"/>
<feature type="compositionally biased region" description="Basic residues" evidence="2">
    <location>
        <begin position="51"/>
        <end position="64"/>
    </location>
</feature>
<dbReference type="Gramene" id="QL10p018742:mrna">
    <property type="protein sequence ID" value="QL10p018742:mrna:CDS:1"/>
    <property type="gene ID" value="QL10p018742"/>
</dbReference>
<keyword evidence="1" id="KW-0863">Zinc-finger</keyword>
<dbReference type="Proteomes" id="UP000594261">
    <property type="component" value="Chromosome 10"/>
</dbReference>
<dbReference type="FunCoup" id="A0A7N2MQ12">
    <property type="interactions" value="15"/>
</dbReference>
<feature type="domain" description="C2H2-type" evidence="3">
    <location>
        <begin position="484"/>
        <end position="506"/>
    </location>
</feature>
<dbReference type="EMBL" id="LRBV02000010">
    <property type="status" value="NOT_ANNOTATED_CDS"/>
    <property type="molecule type" value="Genomic_DNA"/>
</dbReference>
<evidence type="ECO:0000259" key="3">
    <source>
        <dbReference type="PROSITE" id="PS50157"/>
    </source>
</evidence>
<keyword evidence="1" id="KW-0479">Metal-binding</keyword>
<dbReference type="InterPro" id="IPR013087">
    <property type="entry name" value="Znf_C2H2_type"/>
</dbReference>
<dbReference type="KEGG" id="qlo:115962821"/>
<reference evidence="4 5" key="1">
    <citation type="journal article" date="2016" name="G3 (Bethesda)">
        <title>First Draft Assembly and Annotation of the Genome of a California Endemic Oak Quercus lobata Nee (Fagaceae).</title>
        <authorList>
            <person name="Sork V.L."/>
            <person name="Fitz-Gibbon S.T."/>
            <person name="Puiu D."/>
            <person name="Crepeau M."/>
            <person name="Gugger P.F."/>
            <person name="Sherman R."/>
            <person name="Stevens K."/>
            <person name="Langley C.H."/>
            <person name="Pellegrini M."/>
            <person name="Salzberg S.L."/>
        </authorList>
    </citation>
    <scope>NUCLEOTIDE SEQUENCE [LARGE SCALE GENOMIC DNA]</scope>
    <source>
        <strain evidence="4 5">cv. SW786</strain>
    </source>
</reference>
<evidence type="ECO:0000313" key="5">
    <source>
        <dbReference type="Proteomes" id="UP000594261"/>
    </source>
</evidence>
<gene>
    <name evidence="4" type="primary">LOC115962821</name>
</gene>
<protein>
    <recommendedName>
        <fullName evidence="3">C2H2-type domain-containing protein</fullName>
    </recommendedName>
</protein>
<dbReference type="InParanoid" id="A0A7N2MQ12"/>
<accession>A0A7N2MQ12</accession>
<dbReference type="OMA" id="QDSWTNA"/>
<dbReference type="GeneID" id="115962821"/>
<name>A0A7N2MQ12_QUELO</name>
<dbReference type="GO" id="GO:0008270">
    <property type="term" value="F:zinc ion binding"/>
    <property type="evidence" value="ECO:0007669"/>
    <property type="project" value="UniProtKB-KW"/>
</dbReference>
<dbReference type="RefSeq" id="XP_030937553.1">
    <property type="nucleotide sequence ID" value="XM_031081693.1"/>
</dbReference>
<dbReference type="PROSITE" id="PS50157">
    <property type="entry name" value="ZINC_FINGER_C2H2_2"/>
    <property type="match status" value="4"/>
</dbReference>
<dbReference type="Gene3D" id="3.30.160.60">
    <property type="entry name" value="Classic Zinc Finger"/>
    <property type="match status" value="2"/>
</dbReference>
<keyword evidence="5" id="KW-1185">Reference proteome</keyword>
<organism evidence="4 5">
    <name type="scientific">Quercus lobata</name>
    <name type="common">Valley oak</name>
    <dbReference type="NCBI Taxonomy" id="97700"/>
    <lineage>
        <taxon>Eukaryota</taxon>
        <taxon>Viridiplantae</taxon>
        <taxon>Streptophyta</taxon>
        <taxon>Embryophyta</taxon>
        <taxon>Tracheophyta</taxon>
        <taxon>Spermatophyta</taxon>
        <taxon>Magnoliopsida</taxon>
        <taxon>eudicotyledons</taxon>
        <taxon>Gunneridae</taxon>
        <taxon>Pentapetalae</taxon>
        <taxon>rosids</taxon>
        <taxon>fabids</taxon>
        <taxon>Fagales</taxon>
        <taxon>Fagaceae</taxon>
        <taxon>Quercus</taxon>
    </lineage>
</organism>
<dbReference type="SUPFAM" id="SSF57667">
    <property type="entry name" value="beta-beta-alpha zinc fingers"/>
    <property type="match status" value="2"/>
</dbReference>
<dbReference type="EnsemblPlants" id="QL10p018742:mrna">
    <property type="protein sequence ID" value="QL10p018742:mrna:CDS:1"/>
    <property type="gene ID" value="QL10p018742"/>
</dbReference>
<feature type="domain" description="C2H2-type" evidence="3">
    <location>
        <begin position="16"/>
        <end position="43"/>
    </location>
</feature>
<dbReference type="AlphaFoldDB" id="A0A7N2MQ12"/>
<dbReference type="SMART" id="SM00355">
    <property type="entry name" value="ZnF_C2H2"/>
    <property type="match status" value="4"/>
</dbReference>
<dbReference type="PROSITE" id="PS00028">
    <property type="entry name" value="ZINC_FINGER_C2H2_1"/>
    <property type="match status" value="4"/>
</dbReference>
<keyword evidence="1" id="KW-0862">Zinc</keyword>
<dbReference type="PANTHER" id="PTHR46869">
    <property type="entry name" value="C2H2-LIKE ZINC FINGER PROTEIN"/>
    <property type="match status" value="1"/>
</dbReference>
<dbReference type="OrthoDB" id="9451254at2759"/>
<feature type="region of interest" description="Disordered" evidence="2">
    <location>
        <begin position="128"/>
        <end position="174"/>
    </location>
</feature>
<feature type="compositionally biased region" description="Polar residues" evidence="2">
    <location>
        <begin position="133"/>
        <end position="162"/>
    </location>
</feature>